<evidence type="ECO:0000259" key="1">
    <source>
        <dbReference type="PROSITE" id="PS51352"/>
    </source>
</evidence>
<dbReference type="CDD" id="cd02966">
    <property type="entry name" value="TlpA_like_family"/>
    <property type="match status" value="1"/>
</dbReference>
<dbReference type="SUPFAM" id="SSF52833">
    <property type="entry name" value="Thioredoxin-like"/>
    <property type="match status" value="1"/>
</dbReference>
<organism evidence="2 3">
    <name type="scientific">Mediterranea massiliensis</name>
    <dbReference type="NCBI Taxonomy" id="1841865"/>
    <lineage>
        <taxon>Bacteria</taxon>
        <taxon>Pseudomonadati</taxon>
        <taxon>Bacteroidota</taxon>
        <taxon>Bacteroidia</taxon>
        <taxon>Bacteroidales</taxon>
        <taxon>Bacteroidaceae</taxon>
        <taxon>Mediterranea</taxon>
    </lineage>
</organism>
<dbReference type="PANTHER" id="PTHR42852">
    <property type="entry name" value="THIOL:DISULFIDE INTERCHANGE PROTEIN DSBE"/>
    <property type="match status" value="1"/>
</dbReference>
<dbReference type="Proteomes" id="UP000717835">
    <property type="component" value="Unassembled WGS sequence"/>
</dbReference>
<dbReference type="InterPro" id="IPR036249">
    <property type="entry name" value="Thioredoxin-like_sf"/>
</dbReference>
<protein>
    <submittedName>
        <fullName evidence="2">TlpA family protein disulfide reductase</fullName>
    </submittedName>
</protein>
<reference evidence="2" key="2">
    <citation type="submission" date="2021-09" db="EMBL/GenBank/DDBJ databases">
        <authorList>
            <person name="Gilroy R."/>
        </authorList>
    </citation>
    <scope>NUCLEOTIDE SEQUENCE</scope>
    <source>
        <strain evidence="2">CHK55-1828</strain>
    </source>
</reference>
<dbReference type="InterPro" id="IPR000866">
    <property type="entry name" value="AhpC/TSA"/>
</dbReference>
<dbReference type="Gene3D" id="3.40.30.10">
    <property type="entry name" value="Glutaredoxin"/>
    <property type="match status" value="1"/>
</dbReference>
<proteinExistence type="predicted"/>
<dbReference type="GO" id="GO:0016209">
    <property type="term" value="F:antioxidant activity"/>
    <property type="evidence" value="ECO:0007669"/>
    <property type="project" value="InterPro"/>
</dbReference>
<dbReference type="InterPro" id="IPR013766">
    <property type="entry name" value="Thioredoxin_domain"/>
</dbReference>
<dbReference type="GO" id="GO:0016491">
    <property type="term" value="F:oxidoreductase activity"/>
    <property type="evidence" value="ECO:0007669"/>
    <property type="project" value="InterPro"/>
</dbReference>
<dbReference type="InterPro" id="IPR050553">
    <property type="entry name" value="Thioredoxin_ResA/DsbE_sf"/>
</dbReference>
<evidence type="ECO:0000313" key="3">
    <source>
        <dbReference type="Proteomes" id="UP000717835"/>
    </source>
</evidence>
<accession>A0A921HWW2</accession>
<dbReference type="AlphaFoldDB" id="A0A921HWW2"/>
<comment type="caution">
    <text evidence="2">The sequence shown here is derived from an EMBL/GenBank/DDBJ whole genome shotgun (WGS) entry which is preliminary data.</text>
</comment>
<dbReference type="PROSITE" id="PS51352">
    <property type="entry name" value="THIOREDOXIN_2"/>
    <property type="match status" value="1"/>
</dbReference>
<name>A0A921HWW2_9BACT</name>
<dbReference type="RefSeq" id="WP_276827353.1">
    <property type="nucleotide sequence ID" value="NZ_DYVX01000050.1"/>
</dbReference>
<gene>
    <name evidence="2" type="ORF">K8W02_05925</name>
</gene>
<evidence type="ECO:0000313" key="2">
    <source>
        <dbReference type="EMBL" id="HJF91907.1"/>
    </source>
</evidence>
<feature type="domain" description="Thioredoxin" evidence="1">
    <location>
        <begin position="113"/>
        <end position="249"/>
    </location>
</feature>
<dbReference type="EMBL" id="DYVX01000050">
    <property type="protein sequence ID" value="HJF91907.1"/>
    <property type="molecule type" value="Genomic_DNA"/>
</dbReference>
<dbReference type="PANTHER" id="PTHR42852:SF17">
    <property type="entry name" value="THIOREDOXIN-LIKE PROTEIN HI_1115"/>
    <property type="match status" value="1"/>
</dbReference>
<dbReference type="Pfam" id="PF00578">
    <property type="entry name" value="AhpC-TSA"/>
    <property type="match status" value="1"/>
</dbReference>
<sequence>MRRRMLMFVWLLCGIAMFSWGQSDGKKEPKLLVDSCFFAEMPSELQGASYRMSFLKSDDGRMLLLVTGIKLSEKSKEYAVPLLEVKDANYWLEKAKENKKFLSISDYVPKMALNEGERIKPFSVQATDGTRWTDGNTQGRPLVLNFWYTGCGPCIREMPELNGWMDACPDVNYLAVTWNTPEQIQKIVERRGFRFHQVAGDSVLWKMFGVQQTPTTVVLDKQGVVRKLVIGTSQQKRDELLEAIRQVSGEKH</sequence>
<reference evidence="2" key="1">
    <citation type="journal article" date="2021" name="PeerJ">
        <title>Extensive microbial diversity within the chicken gut microbiome revealed by metagenomics and culture.</title>
        <authorList>
            <person name="Gilroy R."/>
            <person name="Ravi A."/>
            <person name="Getino M."/>
            <person name="Pursley I."/>
            <person name="Horton D.L."/>
            <person name="Alikhan N.F."/>
            <person name="Baker D."/>
            <person name="Gharbi K."/>
            <person name="Hall N."/>
            <person name="Watson M."/>
            <person name="Adriaenssens E.M."/>
            <person name="Foster-Nyarko E."/>
            <person name="Jarju S."/>
            <person name="Secka A."/>
            <person name="Antonio M."/>
            <person name="Oren A."/>
            <person name="Chaudhuri R.R."/>
            <person name="La Ragione R."/>
            <person name="Hildebrand F."/>
            <person name="Pallen M.J."/>
        </authorList>
    </citation>
    <scope>NUCLEOTIDE SEQUENCE</scope>
    <source>
        <strain evidence="2">CHK55-1828</strain>
    </source>
</reference>